<gene>
    <name evidence="2" type="ORF">I3842_01G175400</name>
</gene>
<evidence type="ECO:0000313" key="3">
    <source>
        <dbReference type="Proteomes" id="UP000811246"/>
    </source>
</evidence>
<dbReference type="Proteomes" id="UP000811246">
    <property type="component" value="Chromosome 1"/>
</dbReference>
<name>A0A922G4P5_CARIL</name>
<evidence type="ECO:0000313" key="2">
    <source>
        <dbReference type="EMBL" id="KAG6732400.1"/>
    </source>
</evidence>
<feature type="compositionally biased region" description="Polar residues" evidence="1">
    <location>
        <begin position="83"/>
        <end position="99"/>
    </location>
</feature>
<evidence type="ECO:0000256" key="1">
    <source>
        <dbReference type="SAM" id="MobiDB-lite"/>
    </source>
</evidence>
<feature type="region of interest" description="Disordered" evidence="1">
    <location>
        <begin position="78"/>
        <end position="108"/>
    </location>
</feature>
<dbReference type="EMBL" id="CM031825">
    <property type="protein sequence ID" value="KAG6732400.1"/>
    <property type="molecule type" value="Genomic_DNA"/>
</dbReference>
<reference evidence="2" key="1">
    <citation type="submission" date="2021-01" db="EMBL/GenBank/DDBJ databases">
        <authorList>
            <person name="Lovell J.T."/>
            <person name="Bentley N."/>
            <person name="Bhattarai G."/>
            <person name="Jenkins J.W."/>
            <person name="Sreedasyam A."/>
            <person name="Alarcon Y."/>
            <person name="Bock C."/>
            <person name="Boston L."/>
            <person name="Carlson J."/>
            <person name="Cervantes K."/>
            <person name="Clermont K."/>
            <person name="Krom N."/>
            <person name="Kubenka K."/>
            <person name="Mamidi S."/>
            <person name="Mattison C."/>
            <person name="Monteros M."/>
            <person name="Pisani C."/>
            <person name="Plott C."/>
            <person name="Rajasekar S."/>
            <person name="Rhein H.S."/>
            <person name="Rohla C."/>
            <person name="Song M."/>
            <person name="Hilaire R.S."/>
            <person name="Shu S."/>
            <person name="Wells L."/>
            <person name="Wang X."/>
            <person name="Webber J."/>
            <person name="Heerema R.J."/>
            <person name="Klein P."/>
            <person name="Conner P."/>
            <person name="Grauke L."/>
            <person name="Grimwood J."/>
            <person name="Schmutz J."/>
            <person name="Randall J.J."/>
        </authorList>
    </citation>
    <scope>NUCLEOTIDE SEQUENCE</scope>
    <source>
        <tissue evidence="2">Leaf</tissue>
    </source>
</reference>
<organism evidence="2 3">
    <name type="scientific">Carya illinoinensis</name>
    <name type="common">Pecan</name>
    <dbReference type="NCBI Taxonomy" id="32201"/>
    <lineage>
        <taxon>Eukaryota</taxon>
        <taxon>Viridiplantae</taxon>
        <taxon>Streptophyta</taxon>
        <taxon>Embryophyta</taxon>
        <taxon>Tracheophyta</taxon>
        <taxon>Spermatophyta</taxon>
        <taxon>Magnoliopsida</taxon>
        <taxon>eudicotyledons</taxon>
        <taxon>Gunneridae</taxon>
        <taxon>Pentapetalae</taxon>
        <taxon>rosids</taxon>
        <taxon>fabids</taxon>
        <taxon>Fagales</taxon>
        <taxon>Juglandaceae</taxon>
        <taxon>Carya</taxon>
    </lineage>
</organism>
<feature type="region of interest" description="Disordered" evidence="1">
    <location>
        <begin position="174"/>
        <end position="249"/>
    </location>
</feature>
<feature type="region of interest" description="Disordered" evidence="1">
    <location>
        <begin position="273"/>
        <end position="295"/>
    </location>
</feature>
<proteinExistence type="predicted"/>
<accession>A0A922G4P5</accession>
<sequence length="335" mass="36897">MSDPDNSNLLIHQEPPPSLLHIPDIDHDLHDSLEANHFALLRLNSNNSFSSNPDDHLHHHHNACSTCGCTRSFSKKPVKRRPSSLSPSFQDSLTTTIPSDDSEPTNPKKLILDQDYLTLLGFSKLSLPPSAPALTQPPSLPLFHPVVCRSASDPFNSPSKNAVVQPPMDSLAAESGFPVVNSNPHSPENARNGVIQVTPPSNSGLPPLPPTLRRSISDPTPSPAKTHLWSSSSGDATVGLSKKKTPNSKKRLRRMKDRMNEMSKWCEQVIREQQEEEDGGAEYNNGPTKDDPLPDFEESVFVERVGEGLTVRFKCPCGKGYQILLSGRDCYYKLM</sequence>
<protein>
    <submittedName>
        <fullName evidence="2">Uncharacterized protein</fullName>
    </submittedName>
</protein>
<comment type="caution">
    <text evidence="2">The sequence shown here is derived from an EMBL/GenBank/DDBJ whole genome shotgun (WGS) entry which is preliminary data.</text>
</comment>
<dbReference type="AlphaFoldDB" id="A0A922G4P5"/>